<protein>
    <submittedName>
        <fullName evidence="2">Glycosyltransferase involved in cell wall bisynthesis</fullName>
    </submittedName>
</protein>
<sequence>MAKISVALCTYNGARFLNEQLRSIMEQTHPVDEIVVSDDGSTDSTMNLLHEWQTRYPEQIFVHQNPVNLKSNANFEQTLQRCTGDFLFLADQDDAWHPEKVQRFMETFAQYPETEALFSDGSFMDDQGNSLHEPLSLWESVRFFPENPHNPDALLHSLLFNANFLTGATLCLRKESLKHALPFRTGKGFLHDEWLAFVFAQRQTLRAIPERLIQYRLHGQQQVGVSKINDAVQVRQEKYDYQQLVLGQREPRTLNDYKTKAKTYFNQYEKYLFLYRAHTLDVFKSVSDTLKNHYLQADQAMKRNNILAYTVLKLVDRFKGKRQLHH</sequence>
<dbReference type="GO" id="GO:0016758">
    <property type="term" value="F:hexosyltransferase activity"/>
    <property type="evidence" value="ECO:0007669"/>
    <property type="project" value="UniProtKB-ARBA"/>
</dbReference>
<keyword evidence="2" id="KW-0808">Transferase</keyword>
<dbReference type="RefSeq" id="WP_073365346.1">
    <property type="nucleotide sequence ID" value="NZ_FQVQ01000021.1"/>
</dbReference>
<dbReference type="SUPFAM" id="SSF53448">
    <property type="entry name" value="Nucleotide-diphospho-sugar transferases"/>
    <property type="match status" value="1"/>
</dbReference>
<gene>
    <name evidence="2" type="ORF">SAMN05444377_12126</name>
</gene>
<dbReference type="Proteomes" id="UP000184147">
    <property type="component" value="Unassembled WGS sequence"/>
</dbReference>
<dbReference type="STRING" id="1124188.SAMN05444377_12126"/>
<keyword evidence="3" id="KW-1185">Reference proteome</keyword>
<evidence type="ECO:0000313" key="3">
    <source>
        <dbReference type="Proteomes" id="UP000184147"/>
    </source>
</evidence>
<name>A0A1M5ES71_9FLAO</name>
<evidence type="ECO:0000313" key="2">
    <source>
        <dbReference type="EMBL" id="SHF81961.1"/>
    </source>
</evidence>
<evidence type="ECO:0000259" key="1">
    <source>
        <dbReference type="Pfam" id="PF00535"/>
    </source>
</evidence>
<reference evidence="2 3" key="1">
    <citation type="submission" date="2016-11" db="EMBL/GenBank/DDBJ databases">
        <authorList>
            <person name="Jaros S."/>
            <person name="Januszkiewicz K."/>
            <person name="Wedrychowicz H."/>
        </authorList>
    </citation>
    <scope>NUCLEOTIDE SEQUENCE [LARGE SCALE GENOMIC DNA]</scope>
    <source>
        <strain evidence="2 3">DSM 25660</strain>
    </source>
</reference>
<dbReference type="AlphaFoldDB" id="A0A1M5ES71"/>
<dbReference type="Gene3D" id="3.90.550.10">
    <property type="entry name" value="Spore Coat Polysaccharide Biosynthesis Protein SpsA, Chain A"/>
    <property type="match status" value="1"/>
</dbReference>
<dbReference type="InterPro" id="IPR029044">
    <property type="entry name" value="Nucleotide-diphossugar_trans"/>
</dbReference>
<dbReference type="EMBL" id="FQVQ01000021">
    <property type="protein sequence ID" value="SHF81961.1"/>
    <property type="molecule type" value="Genomic_DNA"/>
</dbReference>
<proteinExistence type="predicted"/>
<dbReference type="OrthoDB" id="9802649at2"/>
<dbReference type="Pfam" id="PF00535">
    <property type="entry name" value="Glycos_transf_2"/>
    <property type="match status" value="1"/>
</dbReference>
<dbReference type="InterPro" id="IPR001173">
    <property type="entry name" value="Glyco_trans_2-like"/>
</dbReference>
<feature type="domain" description="Glycosyltransferase 2-like" evidence="1">
    <location>
        <begin position="5"/>
        <end position="153"/>
    </location>
</feature>
<dbReference type="PANTHER" id="PTHR22916">
    <property type="entry name" value="GLYCOSYLTRANSFERASE"/>
    <property type="match status" value="1"/>
</dbReference>
<accession>A0A1M5ES71</accession>
<organism evidence="2 3">
    <name type="scientific">Flavobacterium fontis</name>
    <dbReference type="NCBI Taxonomy" id="1124188"/>
    <lineage>
        <taxon>Bacteria</taxon>
        <taxon>Pseudomonadati</taxon>
        <taxon>Bacteroidota</taxon>
        <taxon>Flavobacteriia</taxon>
        <taxon>Flavobacteriales</taxon>
        <taxon>Flavobacteriaceae</taxon>
        <taxon>Flavobacterium</taxon>
    </lineage>
</organism>
<dbReference type="PANTHER" id="PTHR22916:SF3">
    <property type="entry name" value="UDP-GLCNAC:BETAGAL BETA-1,3-N-ACETYLGLUCOSAMINYLTRANSFERASE-LIKE PROTEIN 1"/>
    <property type="match status" value="1"/>
</dbReference>